<accession>A0A1G6XGR5</accession>
<dbReference type="Proteomes" id="UP000198949">
    <property type="component" value="Unassembled WGS sequence"/>
</dbReference>
<dbReference type="STRING" id="58114.SAMN05216270_107168"/>
<dbReference type="AlphaFoldDB" id="A0A1G6XGR5"/>
<gene>
    <name evidence="2" type="ORF">SAMN05216270_107168</name>
</gene>
<reference evidence="3" key="1">
    <citation type="submission" date="2016-10" db="EMBL/GenBank/DDBJ databases">
        <authorList>
            <person name="Varghese N."/>
            <person name="Submissions S."/>
        </authorList>
    </citation>
    <scope>NUCLEOTIDE SEQUENCE [LARGE SCALE GENOMIC DNA]</scope>
    <source>
        <strain evidence="3">CGMCC 4.3516</strain>
    </source>
</reference>
<dbReference type="Pfam" id="PF12680">
    <property type="entry name" value="SnoaL_2"/>
    <property type="match status" value="1"/>
</dbReference>
<dbReference type="InterPro" id="IPR032710">
    <property type="entry name" value="NTF2-like_dom_sf"/>
</dbReference>
<dbReference type="EMBL" id="FNAD01000007">
    <property type="protein sequence ID" value="SDD77408.1"/>
    <property type="molecule type" value="Genomic_DNA"/>
</dbReference>
<evidence type="ECO:0000313" key="2">
    <source>
        <dbReference type="EMBL" id="SDD77408.1"/>
    </source>
</evidence>
<feature type="domain" description="SnoaL-like" evidence="1">
    <location>
        <begin position="11"/>
        <end position="109"/>
    </location>
</feature>
<proteinExistence type="predicted"/>
<evidence type="ECO:0000313" key="3">
    <source>
        <dbReference type="Proteomes" id="UP000198949"/>
    </source>
</evidence>
<dbReference type="Gene3D" id="3.10.450.50">
    <property type="match status" value="1"/>
</dbReference>
<protein>
    <submittedName>
        <fullName evidence="2">SnoaL-like domain-containing protein</fullName>
    </submittedName>
</protein>
<organism evidence="2 3">
    <name type="scientific">Glycomyces harbinensis</name>
    <dbReference type="NCBI Taxonomy" id="58114"/>
    <lineage>
        <taxon>Bacteria</taxon>
        <taxon>Bacillati</taxon>
        <taxon>Actinomycetota</taxon>
        <taxon>Actinomycetes</taxon>
        <taxon>Glycomycetales</taxon>
        <taxon>Glycomycetaceae</taxon>
        <taxon>Glycomyces</taxon>
    </lineage>
</organism>
<dbReference type="SUPFAM" id="SSF54427">
    <property type="entry name" value="NTF2-like"/>
    <property type="match status" value="1"/>
</dbReference>
<dbReference type="InterPro" id="IPR037401">
    <property type="entry name" value="SnoaL-like"/>
</dbReference>
<evidence type="ECO:0000259" key="1">
    <source>
        <dbReference type="Pfam" id="PF12680"/>
    </source>
</evidence>
<sequence>MAIVDRMTALTEYIDAWIAADADRIARAVTEHCHITECYGPVYRGRDTVHQWAQTWFDKGGVVHRWEVTDHIVTGDREIAEWNFECTWAGERAGFEGATIARHESGLIRTLREYQTTAPLYDWHGTWR</sequence>
<keyword evidence="3" id="KW-1185">Reference proteome</keyword>
<name>A0A1G6XGR5_9ACTN</name>